<evidence type="ECO:0000313" key="2">
    <source>
        <dbReference type="EMBL" id="MBS3061401.1"/>
    </source>
</evidence>
<feature type="compositionally biased region" description="Acidic residues" evidence="1">
    <location>
        <begin position="84"/>
        <end position="100"/>
    </location>
</feature>
<feature type="compositionally biased region" description="Polar residues" evidence="1">
    <location>
        <begin position="21"/>
        <end position="37"/>
    </location>
</feature>
<dbReference type="Proteomes" id="UP000675968">
    <property type="component" value="Unassembled WGS sequence"/>
</dbReference>
<sequence length="100" mass="10403">MKTALILIGLMGILLLVGCTQYSPPATGTGDDSTPQTPEAMIGQNQDSNSGSQSSRTPLTPSAEPGLEAPPSPAEPTPENIASELDDLMTDFDDVETDLK</sequence>
<evidence type="ECO:0000256" key="1">
    <source>
        <dbReference type="SAM" id="MobiDB-lite"/>
    </source>
</evidence>
<dbReference type="PROSITE" id="PS51257">
    <property type="entry name" value="PROKAR_LIPOPROTEIN"/>
    <property type="match status" value="1"/>
</dbReference>
<reference evidence="2" key="2">
    <citation type="submission" date="2021-05" db="EMBL/GenBank/DDBJ databases">
        <title>Protein family content uncovers lineage relationships and bacterial pathway maintenance mechanisms in DPANN archaea.</title>
        <authorList>
            <person name="Castelle C.J."/>
            <person name="Meheust R."/>
            <person name="Jaffe A.L."/>
            <person name="Seitz K."/>
            <person name="Gong X."/>
            <person name="Baker B.J."/>
            <person name="Banfield J.F."/>
        </authorList>
    </citation>
    <scope>NUCLEOTIDE SEQUENCE</scope>
    <source>
        <strain evidence="2">RIFCSPLOWO2_01_FULL_AR10_48_17</strain>
    </source>
</reference>
<evidence type="ECO:0008006" key="4">
    <source>
        <dbReference type="Google" id="ProtNLM"/>
    </source>
</evidence>
<gene>
    <name evidence="2" type="ORF">J4215_02350</name>
</gene>
<organism evidence="2 3">
    <name type="scientific">Candidatus Iainarchaeum sp</name>
    <dbReference type="NCBI Taxonomy" id="3101447"/>
    <lineage>
        <taxon>Archaea</taxon>
        <taxon>Candidatus Iainarchaeota</taxon>
        <taxon>Candidatus Iainarchaeia</taxon>
        <taxon>Candidatus Iainarchaeales</taxon>
        <taxon>Candidatus Iainarchaeaceae</taxon>
        <taxon>Candidatus Iainarchaeum</taxon>
    </lineage>
</organism>
<feature type="region of interest" description="Disordered" evidence="1">
    <location>
        <begin position="21"/>
        <end position="100"/>
    </location>
</feature>
<dbReference type="AlphaFoldDB" id="A0A8T4L3S3"/>
<protein>
    <recommendedName>
        <fullName evidence="4">Lipoprotein</fullName>
    </recommendedName>
</protein>
<reference evidence="2" key="1">
    <citation type="submission" date="2021-03" db="EMBL/GenBank/DDBJ databases">
        <authorList>
            <person name="Jaffe A."/>
        </authorList>
    </citation>
    <scope>NUCLEOTIDE SEQUENCE</scope>
    <source>
        <strain evidence="2">RIFCSPLOWO2_01_FULL_AR10_48_17</strain>
    </source>
</reference>
<dbReference type="EMBL" id="JAGVWC010000009">
    <property type="protein sequence ID" value="MBS3061401.1"/>
    <property type="molecule type" value="Genomic_DNA"/>
</dbReference>
<proteinExistence type="predicted"/>
<evidence type="ECO:0000313" key="3">
    <source>
        <dbReference type="Proteomes" id="UP000675968"/>
    </source>
</evidence>
<feature type="compositionally biased region" description="Low complexity" evidence="1">
    <location>
        <begin position="43"/>
        <end position="55"/>
    </location>
</feature>
<comment type="caution">
    <text evidence="2">The sequence shown here is derived from an EMBL/GenBank/DDBJ whole genome shotgun (WGS) entry which is preliminary data.</text>
</comment>
<accession>A0A8T4L3S3</accession>
<name>A0A8T4L3S3_9ARCH</name>